<sequence length="543" mass="61088">MRTSISSAARASRALNATRPASALSFSSRSRSHIYAPAARIHTTSPRPQGAEGAVASLRQVFGRQKPETPASEASESPKTSASSETTASSDPDLLEPYEPLTTSSTLADLHRSVRTYLRNANTLTTAIRRERSRIAQRWTYELISDDLMQIQRPFDYDNKPRLLSAIYLRDRCPCPQCVSPSSGNKSFSSAEIPEALKFDTVTQHPDGSLHITWQHDIPRAAAANHVSVFPAAGPQSMSRIATEHSLPFAPTRVYFTKDPVKGLLWDNAILAPRLRTIPYADWMAGGDAFRAGAQELAATGLVFLTGVPHSETAVADIGLTFGALKETFYGRTWDVISKPDAENVAYTSSYLGLHSDMLYLESPPRIQLLHCLENSCSGGESIFSDAFFAAREMRKRQATQLKALGEVKVPYHYSKNGFFYRQERPVFKWADDEKHVQDVWWSPPFQAPFHIPKNNKERARFREWHSGARMFQKILEDEAHMFQRKLQPGECVLFDNQRVLHGRREFDAGSGRRWLKGTYVANEDFLSTLNKLHEFRYAESRT</sequence>
<dbReference type="GO" id="GO:0005739">
    <property type="term" value="C:mitochondrion"/>
    <property type="evidence" value="ECO:0007669"/>
    <property type="project" value="TreeGrafter"/>
</dbReference>
<feature type="domain" description="Gamma-butyrobetaine hydroxylase-like N-terminal" evidence="9">
    <location>
        <begin position="160"/>
        <end position="216"/>
    </location>
</feature>
<dbReference type="Proteomes" id="UP000011096">
    <property type="component" value="Unassembled WGS sequence"/>
</dbReference>
<keyword evidence="3" id="KW-0479">Metal-binding</keyword>
<comment type="cofactor">
    <cofactor evidence="1">
        <name>Fe(2+)</name>
        <dbReference type="ChEBI" id="CHEBI:29033"/>
    </cofactor>
</comment>
<dbReference type="Gene3D" id="3.30.2020.30">
    <property type="match status" value="1"/>
</dbReference>
<dbReference type="InterPro" id="IPR010376">
    <property type="entry name" value="GBBH-like_N"/>
</dbReference>
<gene>
    <name evidence="10" type="primary">BODG</name>
    <name evidence="10" type="ORF">CGGC5_v003103</name>
</gene>
<keyword evidence="4 10" id="KW-0223">Dioxygenase</keyword>
<reference evidence="10 11" key="2">
    <citation type="submission" date="2020-04" db="EMBL/GenBank/DDBJ databases">
        <title>Genome sequencing and assembly of multiple isolates from the Colletotrichum gloeosporioides species complex.</title>
        <authorList>
            <person name="Gan P."/>
            <person name="Shirasu K."/>
        </authorList>
    </citation>
    <scope>NUCLEOTIDE SEQUENCE [LARGE SCALE GENOMIC DNA]</scope>
    <source>
        <strain evidence="10 11">Nara gc5</strain>
    </source>
</reference>
<dbReference type="Pfam" id="PF02668">
    <property type="entry name" value="TauD"/>
    <property type="match status" value="1"/>
</dbReference>
<dbReference type="InterPro" id="IPR042098">
    <property type="entry name" value="TauD-like_sf"/>
</dbReference>
<dbReference type="PANTHER" id="PTHR10696">
    <property type="entry name" value="GAMMA-BUTYROBETAINE HYDROXYLASE-RELATED"/>
    <property type="match status" value="1"/>
</dbReference>
<dbReference type="PANTHER" id="PTHR10696:SF25">
    <property type="entry name" value="OXIDOREDUCTASE AIM17-RELATED"/>
    <property type="match status" value="1"/>
</dbReference>
<dbReference type="AlphaFoldDB" id="A0A7J6JGW2"/>
<dbReference type="InterPro" id="IPR038492">
    <property type="entry name" value="GBBH-like_N_sf"/>
</dbReference>
<feature type="region of interest" description="Disordered" evidence="7">
    <location>
        <begin position="1"/>
        <end position="29"/>
    </location>
</feature>
<comment type="caution">
    <text evidence="10">The sequence shown here is derived from an EMBL/GenBank/DDBJ whole genome shotgun (WGS) entry which is preliminary data.</text>
</comment>
<dbReference type="GO" id="GO:0045329">
    <property type="term" value="P:carnitine biosynthetic process"/>
    <property type="evidence" value="ECO:0007669"/>
    <property type="project" value="TreeGrafter"/>
</dbReference>
<evidence type="ECO:0000256" key="7">
    <source>
        <dbReference type="SAM" id="MobiDB-lite"/>
    </source>
</evidence>
<evidence type="ECO:0000256" key="5">
    <source>
        <dbReference type="ARBA" id="ARBA00023002"/>
    </source>
</evidence>
<dbReference type="OrthoDB" id="406634at2759"/>
<proteinExistence type="inferred from homology"/>
<reference evidence="10 11" key="1">
    <citation type="submission" date="2012-08" db="EMBL/GenBank/DDBJ databases">
        <authorList>
            <person name="Gan P.H.P."/>
            <person name="Ikeda K."/>
            <person name="Irieda H."/>
            <person name="Narusaka M."/>
            <person name="O'Connell R.J."/>
            <person name="Narusaka Y."/>
            <person name="Takano Y."/>
            <person name="Kubo Y."/>
            <person name="Shirasu K."/>
        </authorList>
    </citation>
    <scope>NUCLEOTIDE SEQUENCE [LARGE SCALE GENOMIC DNA]</scope>
    <source>
        <strain evidence="10 11">Nara gc5</strain>
    </source>
</reference>
<keyword evidence="11" id="KW-1185">Reference proteome</keyword>
<dbReference type="SUPFAM" id="SSF51197">
    <property type="entry name" value="Clavaminate synthase-like"/>
    <property type="match status" value="1"/>
</dbReference>
<dbReference type="EMBL" id="ANPB02000002">
    <property type="protein sequence ID" value="KAF4488805.1"/>
    <property type="molecule type" value="Genomic_DNA"/>
</dbReference>
<evidence type="ECO:0000313" key="11">
    <source>
        <dbReference type="Proteomes" id="UP000011096"/>
    </source>
</evidence>
<keyword evidence="5" id="KW-0560">Oxidoreductase</keyword>
<evidence type="ECO:0000259" key="8">
    <source>
        <dbReference type="Pfam" id="PF02668"/>
    </source>
</evidence>
<evidence type="ECO:0000256" key="3">
    <source>
        <dbReference type="ARBA" id="ARBA00022723"/>
    </source>
</evidence>
<dbReference type="InParanoid" id="A0A7J6JGW2"/>
<dbReference type="GO" id="GO:0046872">
    <property type="term" value="F:metal ion binding"/>
    <property type="evidence" value="ECO:0007669"/>
    <property type="project" value="UniProtKB-KW"/>
</dbReference>
<dbReference type="GO" id="GO:0016706">
    <property type="term" value="F:2-oxoglutarate-dependent dioxygenase activity"/>
    <property type="evidence" value="ECO:0007669"/>
    <property type="project" value="UniProtKB-ARBA"/>
</dbReference>
<feature type="compositionally biased region" description="Low complexity" evidence="7">
    <location>
        <begin position="71"/>
        <end position="90"/>
    </location>
</feature>
<dbReference type="RefSeq" id="XP_031882258.1">
    <property type="nucleotide sequence ID" value="XM_032020626.1"/>
</dbReference>
<dbReference type="InterPro" id="IPR050411">
    <property type="entry name" value="AlphaKG_dependent_hydroxylases"/>
</dbReference>
<feature type="domain" description="TauD/TfdA-like" evidence="8">
    <location>
        <begin position="277"/>
        <end position="520"/>
    </location>
</feature>
<name>A0A7J6JGW2_COLFN</name>
<evidence type="ECO:0000313" key="10">
    <source>
        <dbReference type="EMBL" id="KAF4488805.1"/>
    </source>
</evidence>
<feature type="region of interest" description="Disordered" evidence="7">
    <location>
        <begin position="64"/>
        <end position="99"/>
    </location>
</feature>
<organism evidence="10 11">
    <name type="scientific">Colletotrichum fructicola (strain Nara gc5)</name>
    <name type="common">Anthracnose fungus</name>
    <name type="synonym">Colletotrichum gloeosporioides (strain Nara gc5)</name>
    <dbReference type="NCBI Taxonomy" id="1213859"/>
    <lineage>
        <taxon>Eukaryota</taxon>
        <taxon>Fungi</taxon>
        <taxon>Dikarya</taxon>
        <taxon>Ascomycota</taxon>
        <taxon>Pezizomycotina</taxon>
        <taxon>Sordariomycetes</taxon>
        <taxon>Hypocreomycetidae</taxon>
        <taxon>Glomerellales</taxon>
        <taxon>Glomerellaceae</taxon>
        <taxon>Colletotrichum</taxon>
        <taxon>Colletotrichum gloeosporioides species complex</taxon>
    </lineage>
</organism>
<protein>
    <submittedName>
        <fullName evidence="10">Gamma-butyrobetaine dioxygenase</fullName>
    </submittedName>
</protein>
<keyword evidence="6" id="KW-0408">Iron</keyword>
<dbReference type="Pfam" id="PF06155">
    <property type="entry name" value="GBBH-like_N"/>
    <property type="match status" value="1"/>
</dbReference>
<evidence type="ECO:0000256" key="1">
    <source>
        <dbReference type="ARBA" id="ARBA00001954"/>
    </source>
</evidence>
<evidence type="ECO:0000256" key="6">
    <source>
        <dbReference type="ARBA" id="ARBA00023004"/>
    </source>
</evidence>
<evidence type="ECO:0000256" key="2">
    <source>
        <dbReference type="ARBA" id="ARBA00008654"/>
    </source>
</evidence>
<dbReference type="InterPro" id="IPR003819">
    <property type="entry name" value="TauD/TfdA-like"/>
</dbReference>
<comment type="similarity">
    <text evidence="2">Belongs to the gamma-BBH/TMLD family.</text>
</comment>
<evidence type="ECO:0000256" key="4">
    <source>
        <dbReference type="ARBA" id="ARBA00022964"/>
    </source>
</evidence>
<evidence type="ECO:0000259" key="9">
    <source>
        <dbReference type="Pfam" id="PF06155"/>
    </source>
</evidence>
<dbReference type="GeneID" id="43604836"/>
<accession>A0A7J6JGW2</accession>
<dbReference type="CDD" id="cd00250">
    <property type="entry name" value="CAS_like"/>
    <property type="match status" value="1"/>
</dbReference>
<dbReference type="Gene3D" id="3.60.130.10">
    <property type="entry name" value="Clavaminate synthase-like"/>
    <property type="match status" value="1"/>
</dbReference>